<sequence>MGYAPLQTYARLHLARCQRDLGEVDRARTTALEALRIGREASLENRDMIRCRLLLASVTAELGDLAEASRLSEEACEDVGSEQGVLAAQALWTAATVATRQGRYALSADYLERAMAALPSREDVVLWMRLRHAAAALALQALPPDLEKARRYLDEARPALALVGTSQHQQESTFLHAQLAHAQGEYEQAAHLCEQASADKDQLNFRDRIRLDMLHEQILAKQSDPSARVRLGALAAEAQARGMLDLAAEVWRAAAEAQP</sequence>
<dbReference type="Proteomes" id="UP001603013">
    <property type="component" value="Unassembled WGS sequence"/>
</dbReference>
<evidence type="ECO:0000313" key="2">
    <source>
        <dbReference type="Proteomes" id="UP001603013"/>
    </source>
</evidence>
<dbReference type="RefSeq" id="WP_391937665.1">
    <property type="nucleotide sequence ID" value="NZ_JBIBSM010000026.1"/>
</dbReference>
<accession>A0ABW6YLZ8</accession>
<evidence type="ECO:0008006" key="3">
    <source>
        <dbReference type="Google" id="ProtNLM"/>
    </source>
</evidence>
<evidence type="ECO:0000313" key="1">
    <source>
        <dbReference type="EMBL" id="MFF8280894.1"/>
    </source>
</evidence>
<gene>
    <name evidence="1" type="ORF">ACF05T_33345</name>
</gene>
<proteinExistence type="predicted"/>
<keyword evidence="2" id="KW-1185">Reference proteome</keyword>
<organism evidence="1 2">
    <name type="scientific">Streptomyces lateritius</name>
    <dbReference type="NCBI Taxonomy" id="67313"/>
    <lineage>
        <taxon>Bacteria</taxon>
        <taxon>Bacillati</taxon>
        <taxon>Actinomycetota</taxon>
        <taxon>Actinomycetes</taxon>
        <taxon>Kitasatosporales</taxon>
        <taxon>Streptomycetaceae</taxon>
        <taxon>Streptomyces</taxon>
    </lineage>
</organism>
<protein>
    <recommendedName>
        <fullName evidence="3">MalT-like TPR region domain-containing protein</fullName>
    </recommendedName>
</protein>
<reference evidence="1 2" key="1">
    <citation type="submission" date="2024-10" db="EMBL/GenBank/DDBJ databases">
        <title>The Natural Products Discovery Center: Release of the First 8490 Sequenced Strains for Exploring Actinobacteria Biosynthetic Diversity.</title>
        <authorList>
            <person name="Kalkreuter E."/>
            <person name="Kautsar S.A."/>
            <person name="Yang D."/>
            <person name="Bader C.D."/>
            <person name="Teijaro C.N."/>
            <person name="Fluegel L."/>
            <person name="Davis C.M."/>
            <person name="Simpson J.R."/>
            <person name="Lauterbach L."/>
            <person name="Steele A.D."/>
            <person name="Gui C."/>
            <person name="Meng S."/>
            <person name="Li G."/>
            <person name="Viehrig K."/>
            <person name="Ye F."/>
            <person name="Su P."/>
            <person name="Kiefer A.F."/>
            <person name="Nichols A."/>
            <person name="Cepeda A.J."/>
            <person name="Yan W."/>
            <person name="Fan B."/>
            <person name="Jiang Y."/>
            <person name="Adhikari A."/>
            <person name="Zheng C.-J."/>
            <person name="Schuster L."/>
            <person name="Cowan T.M."/>
            <person name="Smanski M.J."/>
            <person name="Chevrette M.G."/>
            <person name="De Carvalho L.P.S."/>
            <person name="Shen B."/>
        </authorList>
    </citation>
    <scope>NUCLEOTIDE SEQUENCE [LARGE SCALE GENOMIC DNA]</scope>
    <source>
        <strain evidence="1 2">NPDC015755</strain>
    </source>
</reference>
<dbReference type="EMBL" id="JBIBSM010000026">
    <property type="protein sequence ID" value="MFF8280894.1"/>
    <property type="molecule type" value="Genomic_DNA"/>
</dbReference>
<dbReference type="Gene3D" id="1.25.40.10">
    <property type="entry name" value="Tetratricopeptide repeat domain"/>
    <property type="match status" value="1"/>
</dbReference>
<dbReference type="InterPro" id="IPR011990">
    <property type="entry name" value="TPR-like_helical_dom_sf"/>
</dbReference>
<comment type="caution">
    <text evidence="1">The sequence shown here is derived from an EMBL/GenBank/DDBJ whole genome shotgun (WGS) entry which is preliminary data.</text>
</comment>
<name>A0ABW6YLZ8_9ACTN</name>
<dbReference type="SUPFAM" id="SSF48452">
    <property type="entry name" value="TPR-like"/>
    <property type="match status" value="1"/>
</dbReference>